<reference evidence="1 2" key="1">
    <citation type="submission" date="2018-02" db="EMBL/GenBank/DDBJ databases">
        <title>Genome sequence of the basidiomycete white-rot fungus Phlebia centrifuga.</title>
        <authorList>
            <person name="Granchi Z."/>
            <person name="Peng M."/>
            <person name="de Vries R.P."/>
            <person name="Hilden K."/>
            <person name="Makela M.R."/>
            <person name="Grigoriev I."/>
            <person name="Riley R."/>
        </authorList>
    </citation>
    <scope>NUCLEOTIDE SEQUENCE [LARGE SCALE GENOMIC DNA]</scope>
    <source>
        <strain evidence="1 2">FBCC195</strain>
    </source>
</reference>
<accession>A0A2R6NMQ0</accession>
<dbReference type="AlphaFoldDB" id="A0A2R6NMQ0"/>
<name>A0A2R6NMQ0_9APHY</name>
<evidence type="ECO:0000313" key="2">
    <source>
        <dbReference type="Proteomes" id="UP000186601"/>
    </source>
</evidence>
<organism evidence="1 2">
    <name type="scientific">Hermanssonia centrifuga</name>
    <dbReference type="NCBI Taxonomy" id="98765"/>
    <lineage>
        <taxon>Eukaryota</taxon>
        <taxon>Fungi</taxon>
        <taxon>Dikarya</taxon>
        <taxon>Basidiomycota</taxon>
        <taxon>Agaricomycotina</taxon>
        <taxon>Agaricomycetes</taxon>
        <taxon>Polyporales</taxon>
        <taxon>Meruliaceae</taxon>
        <taxon>Hermanssonia</taxon>
    </lineage>
</organism>
<keyword evidence="2" id="KW-1185">Reference proteome</keyword>
<sequence>MPCFHPHIEETSYYNTVQYSLDPFGHSQSEIIFRPFGYVPTEVRKLGAYTLLGGKDIKVGEGG</sequence>
<protein>
    <submittedName>
        <fullName evidence="1">Uncharacterized protein</fullName>
    </submittedName>
</protein>
<comment type="caution">
    <text evidence="1">The sequence shown here is derived from an EMBL/GenBank/DDBJ whole genome shotgun (WGS) entry which is preliminary data.</text>
</comment>
<proteinExistence type="predicted"/>
<gene>
    <name evidence="1" type="ORF">PHLCEN_2v10549</name>
</gene>
<dbReference type="Proteomes" id="UP000186601">
    <property type="component" value="Unassembled WGS sequence"/>
</dbReference>
<evidence type="ECO:0000313" key="1">
    <source>
        <dbReference type="EMBL" id="PSR73630.1"/>
    </source>
</evidence>
<dbReference type="EMBL" id="MLYV02001069">
    <property type="protein sequence ID" value="PSR73630.1"/>
    <property type="molecule type" value="Genomic_DNA"/>
</dbReference>